<dbReference type="Proteomes" id="UP000077521">
    <property type="component" value="Unassembled WGS sequence"/>
</dbReference>
<comment type="similarity">
    <text evidence="1">Belongs to the cyclin family.</text>
</comment>
<evidence type="ECO:0000256" key="1">
    <source>
        <dbReference type="RuleBase" id="RU000383"/>
    </source>
</evidence>
<dbReference type="AlphaFoldDB" id="A0A177TFN2"/>
<keyword evidence="1" id="KW-0195">Cyclin</keyword>
<evidence type="ECO:0000313" key="3">
    <source>
        <dbReference type="EMBL" id="KAE8255405.1"/>
    </source>
</evidence>
<accession>A0A177TFN2</accession>
<reference evidence="3" key="2">
    <citation type="journal article" date="2019" name="IMA Fungus">
        <title>Genome sequencing and comparison of five Tilletia species to identify candidate genes for the detection of regulated species infecting wheat.</title>
        <authorList>
            <person name="Nguyen H.D.T."/>
            <person name="Sultana T."/>
            <person name="Kesanakurti P."/>
            <person name="Hambleton S."/>
        </authorList>
    </citation>
    <scope>NUCLEOTIDE SEQUENCE</scope>
    <source>
        <strain evidence="3">DAOMC 236416</strain>
    </source>
</reference>
<reference evidence="3" key="1">
    <citation type="submission" date="2016-04" db="EMBL/GenBank/DDBJ databases">
        <authorList>
            <person name="Nguyen H.D."/>
            <person name="Samba Siva P."/>
            <person name="Cullis J."/>
            <person name="Levesque C.A."/>
            <person name="Hambleton S."/>
        </authorList>
    </citation>
    <scope>NUCLEOTIDE SEQUENCE</scope>
    <source>
        <strain evidence="3">DAOMC 236416</strain>
    </source>
</reference>
<evidence type="ECO:0000259" key="2">
    <source>
        <dbReference type="SMART" id="SM00385"/>
    </source>
</evidence>
<dbReference type="Pfam" id="PF02984">
    <property type="entry name" value="Cyclin_C"/>
    <property type="match status" value="1"/>
</dbReference>
<keyword evidence="4" id="KW-1185">Reference proteome</keyword>
<dbReference type="Gene3D" id="1.10.472.10">
    <property type="entry name" value="Cyclin-like"/>
    <property type="match status" value="2"/>
</dbReference>
<protein>
    <recommendedName>
        <fullName evidence="2">Cyclin-like domain-containing protein</fullName>
    </recommendedName>
</protein>
<dbReference type="SUPFAM" id="SSF47954">
    <property type="entry name" value="Cyclin-like"/>
    <property type="match status" value="2"/>
</dbReference>
<dbReference type="InterPro" id="IPR039361">
    <property type="entry name" value="Cyclin"/>
</dbReference>
<feature type="domain" description="Cyclin-like" evidence="2">
    <location>
        <begin position="164"/>
        <end position="244"/>
    </location>
</feature>
<dbReference type="PANTHER" id="PTHR10177">
    <property type="entry name" value="CYCLINS"/>
    <property type="match status" value="1"/>
</dbReference>
<proteinExistence type="inferred from homology"/>
<dbReference type="InterPro" id="IPR036915">
    <property type="entry name" value="Cyclin-like_sf"/>
</dbReference>
<dbReference type="Pfam" id="PF00134">
    <property type="entry name" value="Cyclin_N"/>
    <property type="match status" value="1"/>
</dbReference>
<organism evidence="3 4">
    <name type="scientific">Tilletia indica</name>
    <dbReference type="NCBI Taxonomy" id="43049"/>
    <lineage>
        <taxon>Eukaryota</taxon>
        <taxon>Fungi</taxon>
        <taxon>Dikarya</taxon>
        <taxon>Basidiomycota</taxon>
        <taxon>Ustilaginomycotina</taxon>
        <taxon>Exobasidiomycetes</taxon>
        <taxon>Tilletiales</taxon>
        <taxon>Tilletiaceae</taxon>
        <taxon>Tilletia</taxon>
    </lineage>
</organism>
<dbReference type="SMART" id="SM00385">
    <property type="entry name" value="CYCLIN"/>
    <property type="match status" value="2"/>
</dbReference>
<evidence type="ECO:0000313" key="4">
    <source>
        <dbReference type="Proteomes" id="UP000077521"/>
    </source>
</evidence>
<dbReference type="InterPro" id="IPR004367">
    <property type="entry name" value="Cyclin_C-dom"/>
</dbReference>
<dbReference type="InterPro" id="IPR013763">
    <property type="entry name" value="Cyclin-like_dom"/>
</dbReference>
<dbReference type="EMBL" id="LWDF02000160">
    <property type="protein sequence ID" value="KAE8255405.1"/>
    <property type="molecule type" value="Genomic_DNA"/>
</dbReference>
<name>A0A177TFN2_9BASI</name>
<feature type="domain" description="Cyclin-like" evidence="2">
    <location>
        <begin position="63"/>
        <end position="150"/>
    </location>
</feature>
<dbReference type="InterPro" id="IPR006671">
    <property type="entry name" value="Cyclin_N"/>
</dbReference>
<gene>
    <name evidence="3" type="ORF">A4X13_0g3054</name>
</gene>
<comment type="caution">
    <text evidence="3">The sequence shown here is derived from an EMBL/GenBank/DDBJ whole genome shotgun (WGS) entry which is preliminary data.</text>
</comment>
<sequence>MAIIDETLFANLSAREALRPPSVGGVPNRATISWCVATKIVYRSTHAHNQLGVAREKRAKVLEWVAKVHGRMEQHSETLWLAADLFHRFISHGVGPTTSAYHTGLTCLWLAAKIEGQRQFRYRLRHFARYIDDRELTRRRLVEEEAQILAVLEFRVSGYVPPTFWVGRIAAARGYDPFTLRIALILVDTTVAEPCFSAWYAKELASVAVLVACKIWKREWSAAHVFVSGFQPCSLLAGANLLLEYLRSDNYKQSWMYRKYSVEEHHNLGAYVREWAFDNVEI</sequence>